<dbReference type="Proteomes" id="UP000799770">
    <property type="component" value="Unassembled WGS sequence"/>
</dbReference>
<dbReference type="PANTHER" id="PTHR42791">
    <property type="entry name" value="GNAT FAMILY ACETYLTRANSFERASE"/>
    <property type="match status" value="1"/>
</dbReference>
<reference evidence="2" key="1">
    <citation type="journal article" date="2020" name="Stud. Mycol.">
        <title>101 Dothideomycetes genomes: a test case for predicting lifestyles and emergence of pathogens.</title>
        <authorList>
            <person name="Haridas S."/>
            <person name="Albert R."/>
            <person name="Binder M."/>
            <person name="Bloem J."/>
            <person name="Labutti K."/>
            <person name="Salamov A."/>
            <person name="Andreopoulos B."/>
            <person name="Baker S."/>
            <person name="Barry K."/>
            <person name="Bills G."/>
            <person name="Bluhm B."/>
            <person name="Cannon C."/>
            <person name="Castanera R."/>
            <person name="Culley D."/>
            <person name="Daum C."/>
            <person name="Ezra D."/>
            <person name="Gonzalez J."/>
            <person name="Henrissat B."/>
            <person name="Kuo A."/>
            <person name="Liang C."/>
            <person name="Lipzen A."/>
            <person name="Lutzoni F."/>
            <person name="Magnuson J."/>
            <person name="Mondo S."/>
            <person name="Nolan M."/>
            <person name="Ohm R."/>
            <person name="Pangilinan J."/>
            <person name="Park H.-J."/>
            <person name="Ramirez L."/>
            <person name="Alfaro M."/>
            <person name="Sun H."/>
            <person name="Tritt A."/>
            <person name="Yoshinaga Y."/>
            <person name="Zwiers L.-H."/>
            <person name="Turgeon B."/>
            <person name="Goodwin S."/>
            <person name="Spatafora J."/>
            <person name="Crous P."/>
            <person name="Grigoriev I."/>
        </authorList>
    </citation>
    <scope>NUCLEOTIDE SEQUENCE</scope>
    <source>
        <strain evidence="2">CBS 627.86</strain>
    </source>
</reference>
<dbReference type="GO" id="GO:0016747">
    <property type="term" value="F:acyltransferase activity, transferring groups other than amino-acyl groups"/>
    <property type="evidence" value="ECO:0007669"/>
    <property type="project" value="InterPro"/>
</dbReference>
<dbReference type="PANTHER" id="PTHR42791:SF2">
    <property type="entry name" value="N-ACETYLTRANSFERASE DOMAIN-CONTAINING PROTEIN"/>
    <property type="match status" value="1"/>
</dbReference>
<dbReference type="OrthoDB" id="2832510at2759"/>
<sequence length="230" mass="25795">MSLKLCFARSEDAARIAEIYMMAFDGNAMVHAQFPTNTALREFQQVIQARTLVDIADVNTTILVVRGTTATNERSNETNDTPETILESETIMGAAKWSHPVEVQDENFKAPHTWSDECSSAALQDWRRVTEKAENEVVGQVPHYELSFLVTHPMHERKGAGSLMLQWGIEQCEKTGRPAYLESTVEATSFYEKFGFQAKATLSFETLKTYKEIGFLYEPKGLSAASDAVR</sequence>
<organism evidence="2 3">
    <name type="scientific">Lophiotrema nucula</name>
    <dbReference type="NCBI Taxonomy" id="690887"/>
    <lineage>
        <taxon>Eukaryota</taxon>
        <taxon>Fungi</taxon>
        <taxon>Dikarya</taxon>
        <taxon>Ascomycota</taxon>
        <taxon>Pezizomycotina</taxon>
        <taxon>Dothideomycetes</taxon>
        <taxon>Pleosporomycetidae</taxon>
        <taxon>Pleosporales</taxon>
        <taxon>Lophiotremataceae</taxon>
        <taxon>Lophiotrema</taxon>
    </lineage>
</organism>
<dbReference type="EMBL" id="ML977320">
    <property type="protein sequence ID" value="KAF2116895.1"/>
    <property type="molecule type" value="Genomic_DNA"/>
</dbReference>
<protein>
    <recommendedName>
        <fullName evidence="1">N-acetyltransferase domain-containing protein</fullName>
    </recommendedName>
</protein>
<dbReference type="Gene3D" id="3.40.630.30">
    <property type="match status" value="1"/>
</dbReference>
<dbReference type="SUPFAM" id="SSF55729">
    <property type="entry name" value="Acyl-CoA N-acyltransferases (Nat)"/>
    <property type="match status" value="1"/>
</dbReference>
<dbReference type="InterPro" id="IPR016181">
    <property type="entry name" value="Acyl_CoA_acyltransferase"/>
</dbReference>
<keyword evidence="3" id="KW-1185">Reference proteome</keyword>
<dbReference type="AlphaFoldDB" id="A0A6A5ZCF3"/>
<dbReference type="Pfam" id="PF00583">
    <property type="entry name" value="Acetyltransf_1"/>
    <property type="match status" value="1"/>
</dbReference>
<dbReference type="InterPro" id="IPR000182">
    <property type="entry name" value="GNAT_dom"/>
</dbReference>
<accession>A0A6A5ZCF3</accession>
<dbReference type="CDD" id="cd04301">
    <property type="entry name" value="NAT_SF"/>
    <property type="match status" value="1"/>
</dbReference>
<dbReference type="PROSITE" id="PS51186">
    <property type="entry name" value="GNAT"/>
    <property type="match status" value="1"/>
</dbReference>
<evidence type="ECO:0000313" key="3">
    <source>
        <dbReference type="Proteomes" id="UP000799770"/>
    </source>
</evidence>
<evidence type="ECO:0000313" key="2">
    <source>
        <dbReference type="EMBL" id="KAF2116895.1"/>
    </source>
</evidence>
<evidence type="ECO:0000259" key="1">
    <source>
        <dbReference type="PROSITE" id="PS51186"/>
    </source>
</evidence>
<proteinExistence type="predicted"/>
<gene>
    <name evidence="2" type="ORF">BDV96DRAFT_658157</name>
</gene>
<name>A0A6A5ZCF3_9PLEO</name>
<feature type="domain" description="N-acetyltransferase" evidence="1">
    <location>
        <begin position="83"/>
        <end position="223"/>
    </location>
</feature>
<dbReference type="InterPro" id="IPR052523">
    <property type="entry name" value="Trichothecene_AcTrans"/>
</dbReference>